<dbReference type="PANTHER" id="PTHR43639:SF1">
    <property type="entry name" value="SHORT-CHAIN DEHYDROGENASE_REDUCTASE FAMILY PROTEIN"/>
    <property type="match status" value="1"/>
</dbReference>
<proteinExistence type="inferred from homology"/>
<dbReference type="Pfam" id="PF13561">
    <property type="entry name" value="adh_short_C2"/>
    <property type="match status" value="1"/>
</dbReference>
<comment type="similarity">
    <text evidence="1">Belongs to the short-chain dehydrogenases/reductases (SDR) family.</text>
</comment>
<feature type="region of interest" description="Disordered" evidence="3">
    <location>
        <begin position="69"/>
        <end position="90"/>
    </location>
</feature>
<accession>A0ABR8MHM5</accession>
<protein>
    <submittedName>
        <fullName evidence="4">SDR family oxidoreductase</fullName>
    </submittedName>
</protein>
<dbReference type="InterPro" id="IPR036291">
    <property type="entry name" value="NAD(P)-bd_dom_sf"/>
</dbReference>
<dbReference type="CDD" id="cd05233">
    <property type="entry name" value="SDR_c"/>
    <property type="match status" value="1"/>
</dbReference>
<evidence type="ECO:0000256" key="1">
    <source>
        <dbReference type="ARBA" id="ARBA00006484"/>
    </source>
</evidence>
<dbReference type="PANTHER" id="PTHR43639">
    <property type="entry name" value="OXIDOREDUCTASE, SHORT-CHAIN DEHYDROGENASE/REDUCTASE FAMILY (AFU_ORTHOLOGUE AFUA_5G02870)"/>
    <property type="match status" value="1"/>
</dbReference>
<feature type="compositionally biased region" description="Low complexity" evidence="3">
    <location>
        <begin position="80"/>
        <end position="90"/>
    </location>
</feature>
<evidence type="ECO:0000256" key="2">
    <source>
        <dbReference type="ARBA" id="ARBA00023002"/>
    </source>
</evidence>
<organism evidence="4 5">
    <name type="scientific">Nocardioides hwasunensis</name>
    <dbReference type="NCBI Taxonomy" id="397258"/>
    <lineage>
        <taxon>Bacteria</taxon>
        <taxon>Bacillati</taxon>
        <taxon>Actinomycetota</taxon>
        <taxon>Actinomycetes</taxon>
        <taxon>Propionibacteriales</taxon>
        <taxon>Nocardioidaceae</taxon>
        <taxon>Nocardioides</taxon>
    </lineage>
</organism>
<gene>
    <name evidence="4" type="ORF">IEZ25_12430</name>
</gene>
<evidence type="ECO:0000256" key="3">
    <source>
        <dbReference type="SAM" id="MobiDB-lite"/>
    </source>
</evidence>
<dbReference type="InterPro" id="IPR002347">
    <property type="entry name" value="SDR_fam"/>
</dbReference>
<dbReference type="SUPFAM" id="SSF51735">
    <property type="entry name" value="NAD(P)-binding Rossmann-fold domains"/>
    <property type="match status" value="1"/>
</dbReference>
<dbReference type="PRINTS" id="PR00081">
    <property type="entry name" value="GDHRDH"/>
</dbReference>
<keyword evidence="5" id="KW-1185">Reference proteome</keyword>
<evidence type="ECO:0000313" key="4">
    <source>
        <dbReference type="EMBL" id="MBD3915423.1"/>
    </source>
</evidence>
<dbReference type="EMBL" id="JACXYY010000004">
    <property type="protein sequence ID" value="MBD3915423.1"/>
    <property type="molecule type" value="Genomic_DNA"/>
</dbReference>
<dbReference type="PRINTS" id="PR00080">
    <property type="entry name" value="SDRFAMILY"/>
</dbReference>
<dbReference type="Proteomes" id="UP000649289">
    <property type="component" value="Unassembled WGS sequence"/>
</dbReference>
<evidence type="ECO:0000313" key="5">
    <source>
        <dbReference type="Proteomes" id="UP000649289"/>
    </source>
</evidence>
<reference evidence="4 5" key="1">
    <citation type="submission" date="2020-09" db="EMBL/GenBank/DDBJ databases">
        <title>novel species in genus Nocardioides.</title>
        <authorList>
            <person name="Zhang G."/>
        </authorList>
    </citation>
    <scope>NUCLEOTIDE SEQUENCE [LARGE SCALE GENOMIC DNA]</scope>
    <source>
        <strain evidence="4 5">19197</strain>
    </source>
</reference>
<keyword evidence="2" id="KW-0560">Oxidoreductase</keyword>
<comment type="caution">
    <text evidence="4">The sequence shown here is derived from an EMBL/GenBank/DDBJ whole genome shotgun (WGS) entry which is preliminary data.</text>
</comment>
<dbReference type="Gene3D" id="3.40.50.720">
    <property type="entry name" value="NAD(P)-binding Rossmann-like Domain"/>
    <property type="match status" value="1"/>
</dbReference>
<name>A0ABR8MHM5_9ACTN</name>
<sequence>MSTARGGRGGAIVNVSSRAAQLGPPGEYVDYASSKAALETLTRGLALEEAGHGVRVTGVRPGIVDTRMHASGGDPERTARLGPGLPLGRSGDPREVADAVCWLLSSQASYVTGTFVDVSGGRWRRTTFVSPLGGMPWGAGADSLARCPPLLGSDAARSCEVASLPAPRWAPSRSPAAPG</sequence>